<dbReference type="EMBL" id="CP033897">
    <property type="protein sequence ID" value="AZA10982.1"/>
    <property type="molecule type" value="Genomic_DNA"/>
</dbReference>
<dbReference type="AlphaFoldDB" id="A0A3G6IZ49"/>
<evidence type="ECO:0000256" key="8">
    <source>
        <dbReference type="ARBA" id="ARBA00023136"/>
    </source>
</evidence>
<feature type="compositionally biased region" description="Basic and acidic residues" evidence="9">
    <location>
        <begin position="414"/>
        <end position="427"/>
    </location>
</feature>
<dbReference type="OrthoDB" id="9793589at2"/>
<dbReference type="GO" id="GO:0015297">
    <property type="term" value="F:antiporter activity"/>
    <property type="evidence" value="ECO:0007669"/>
    <property type="project" value="UniProtKB-KW"/>
</dbReference>
<dbReference type="GO" id="GO:1902600">
    <property type="term" value="P:proton transmembrane transport"/>
    <property type="evidence" value="ECO:0007669"/>
    <property type="project" value="InterPro"/>
</dbReference>
<feature type="domain" description="Cation/H+ exchanger transmembrane" evidence="11">
    <location>
        <begin position="28"/>
        <end position="397"/>
    </location>
</feature>
<feature type="transmembrane region" description="Helical" evidence="10">
    <location>
        <begin position="188"/>
        <end position="215"/>
    </location>
</feature>
<keyword evidence="4" id="KW-0050">Antiport</keyword>
<dbReference type="PANTHER" id="PTHR43562">
    <property type="entry name" value="NAPA-TYPE SODIUM/HYDROGEN ANTIPORTER"/>
    <property type="match status" value="1"/>
</dbReference>
<keyword evidence="13" id="KW-1185">Reference proteome</keyword>
<proteinExistence type="inferred from homology"/>
<comment type="subcellular location">
    <subcellularLocation>
        <location evidence="1">Membrane</location>
        <topology evidence="1">Multi-pass membrane protein</topology>
    </subcellularLocation>
</comment>
<feature type="transmembrane region" description="Helical" evidence="10">
    <location>
        <begin position="314"/>
        <end position="331"/>
    </location>
</feature>
<evidence type="ECO:0000256" key="5">
    <source>
        <dbReference type="ARBA" id="ARBA00022692"/>
    </source>
</evidence>
<reference evidence="12 13" key="1">
    <citation type="submission" date="2018-11" db="EMBL/GenBank/DDBJ databases">
        <authorList>
            <person name="Kleinhagauer T."/>
            <person name="Glaeser S.P."/>
            <person name="Spergser J."/>
            <person name="Ruckert C."/>
            <person name="Kaempfer P."/>
            <person name="Busse H.-J."/>
        </authorList>
    </citation>
    <scope>NUCLEOTIDE SEQUENCE [LARGE SCALE GENOMIC DNA]</scope>
    <source>
        <strain evidence="12 13">W8</strain>
    </source>
</reference>
<evidence type="ECO:0000256" key="7">
    <source>
        <dbReference type="ARBA" id="ARBA00023065"/>
    </source>
</evidence>
<evidence type="ECO:0000256" key="1">
    <source>
        <dbReference type="ARBA" id="ARBA00004141"/>
    </source>
</evidence>
<organism evidence="12 13">
    <name type="scientific">Corynebacterium gerontici</name>
    <dbReference type="NCBI Taxonomy" id="2079234"/>
    <lineage>
        <taxon>Bacteria</taxon>
        <taxon>Bacillati</taxon>
        <taxon>Actinomycetota</taxon>
        <taxon>Actinomycetes</taxon>
        <taxon>Mycobacteriales</taxon>
        <taxon>Corynebacteriaceae</taxon>
        <taxon>Corynebacterium</taxon>
    </lineage>
</organism>
<dbReference type="PANTHER" id="PTHR43562:SF1">
    <property type="entry name" value="NA(+)_H(+) ANTIPORTER YJBQ-RELATED"/>
    <property type="match status" value="1"/>
</dbReference>
<dbReference type="RefSeq" id="WP_123933454.1">
    <property type="nucleotide sequence ID" value="NZ_CP033897.1"/>
</dbReference>
<keyword evidence="5 10" id="KW-0812">Transmembrane</keyword>
<comment type="similarity">
    <text evidence="2">Belongs to the monovalent cation:proton antiporter 2 (CPA2) transporter (TC 2.A.37) family.</text>
</comment>
<evidence type="ECO:0000256" key="4">
    <source>
        <dbReference type="ARBA" id="ARBA00022449"/>
    </source>
</evidence>
<dbReference type="Proteomes" id="UP000271587">
    <property type="component" value="Chromosome"/>
</dbReference>
<feature type="transmembrane region" description="Helical" evidence="10">
    <location>
        <begin position="20"/>
        <end position="39"/>
    </location>
</feature>
<evidence type="ECO:0000256" key="3">
    <source>
        <dbReference type="ARBA" id="ARBA00022448"/>
    </source>
</evidence>
<dbReference type="InterPro" id="IPR006153">
    <property type="entry name" value="Cation/H_exchanger_TM"/>
</dbReference>
<accession>A0A3G6IZ49</accession>
<evidence type="ECO:0000313" key="12">
    <source>
        <dbReference type="EMBL" id="AZA10982.1"/>
    </source>
</evidence>
<evidence type="ECO:0000256" key="6">
    <source>
        <dbReference type="ARBA" id="ARBA00022989"/>
    </source>
</evidence>
<feature type="transmembrane region" description="Helical" evidence="10">
    <location>
        <begin position="351"/>
        <end position="370"/>
    </location>
</feature>
<evidence type="ECO:0000259" key="11">
    <source>
        <dbReference type="Pfam" id="PF00999"/>
    </source>
</evidence>
<dbReference type="GO" id="GO:0016020">
    <property type="term" value="C:membrane"/>
    <property type="evidence" value="ECO:0007669"/>
    <property type="project" value="UniProtKB-SubCell"/>
</dbReference>
<feature type="transmembrane region" description="Helical" evidence="10">
    <location>
        <begin position="130"/>
        <end position="149"/>
    </location>
</feature>
<evidence type="ECO:0000256" key="2">
    <source>
        <dbReference type="ARBA" id="ARBA00005551"/>
    </source>
</evidence>
<feature type="transmembrane region" description="Helical" evidence="10">
    <location>
        <begin position="46"/>
        <end position="65"/>
    </location>
</feature>
<feature type="transmembrane region" description="Helical" evidence="10">
    <location>
        <begin position="236"/>
        <end position="264"/>
    </location>
</feature>
<dbReference type="Gene3D" id="1.20.1530.20">
    <property type="match status" value="1"/>
</dbReference>
<evidence type="ECO:0000256" key="10">
    <source>
        <dbReference type="SAM" id="Phobius"/>
    </source>
</evidence>
<keyword evidence="8 10" id="KW-0472">Membrane</keyword>
<evidence type="ECO:0000256" key="9">
    <source>
        <dbReference type="SAM" id="MobiDB-lite"/>
    </source>
</evidence>
<name>A0A3G6IZ49_9CORY</name>
<sequence>MTHDLATTLLAEAGPDPEPLVSFAWIMAVALLGPLLSYATGKRIPGVVVLIAFGVLIGPHGLQLASEAGGVHLVKEMGLGLLFLLAGYEINPSIVRGREGKQGVITWLICMLSSFIGAYAVLGFTRPTTAIVLAIAFTSTAVGTLLPIMKEQRMLDKPVGRSLMVHGAIGEIAPILAMATLLSTRATWLTASVLLAFFAIAFLVAAVPKTVRIFAPWMRRAMIHGAGSTNQTMVRMVMLLLGVLMAVAAVFELDVVLGAFAAGVILRQMMPEKYRTPLEQRLDIVGYGLLIPVFFVCSGMAIDPEAVIHNPWFLVLLIPLIYFTRGVPILLRERFGQTGSEIQGWREAIQLSFYAATALPIIVAVTDVAVTSKLLTSETASVLVAAGSITVLLFPLIGSIVKPADDYEEEDPEERERKLQAERAEKA</sequence>
<feature type="region of interest" description="Disordered" evidence="9">
    <location>
        <begin position="405"/>
        <end position="427"/>
    </location>
</feature>
<feature type="transmembrane region" description="Helical" evidence="10">
    <location>
        <begin position="382"/>
        <end position="401"/>
    </location>
</feature>
<evidence type="ECO:0000313" key="13">
    <source>
        <dbReference type="Proteomes" id="UP000271587"/>
    </source>
</evidence>
<keyword evidence="6 10" id="KW-1133">Transmembrane helix</keyword>
<keyword evidence="3" id="KW-0813">Transport</keyword>
<dbReference type="Pfam" id="PF00999">
    <property type="entry name" value="Na_H_Exchanger"/>
    <property type="match status" value="1"/>
</dbReference>
<feature type="transmembrane region" description="Helical" evidence="10">
    <location>
        <begin position="284"/>
        <end position="302"/>
    </location>
</feature>
<dbReference type="KEGG" id="cgk:CGERO_03310"/>
<keyword evidence="7" id="KW-0406">Ion transport</keyword>
<dbReference type="InterPro" id="IPR038770">
    <property type="entry name" value="Na+/solute_symporter_sf"/>
</dbReference>
<feature type="transmembrane region" description="Helical" evidence="10">
    <location>
        <begin position="104"/>
        <end position="124"/>
    </location>
</feature>
<gene>
    <name evidence="12" type="primary">kefC</name>
    <name evidence="12" type="ORF">CGERO_03310</name>
</gene>
<feature type="transmembrane region" description="Helical" evidence="10">
    <location>
        <begin position="161"/>
        <end position="182"/>
    </location>
</feature>
<protein>
    <submittedName>
        <fullName evidence="12">Glutathione-regulated potassium-efflux system protein KefC</fullName>
    </submittedName>
</protein>